<feature type="non-terminal residue" evidence="2">
    <location>
        <position position="160"/>
    </location>
</feature>
<reference evidence="2 3" key="1">
    <citation type="journal article" date="2019" name="Nat. Ecol. Evol.">
        <title>Megaphylogeny resolves global patterns of mushroom evolution.</title>
        <authorList>
            <person name="Varga T."/>
            <person name="Krizsan K."/>
            <person name="Foldi C."/>
            <person name="Dima B."/>
            <person name="Sanchez-Garcia M."/>
            <person name="Sanchez-Ramirez S."/>
            <person name="Szollosi G.J."/>
            <person name="Szarkandi J.G."/>
            <person name="Papp V."/>
            <person name="Albert L."/>
            <person name="Andreopoulos W."/>
            <person name="Angelini C."/>
            <person name="Antonin V."/>
            <person name="Barry K.W."/>
            <person name="Bougher N.L."/>
            <person name="Buchanan P."/>
            <person name="Buyck B."/>
            <person name="Bense V."/>
            <person name="Catcheside P."/>
            <person name="Chovatia M."/>
            <person name="Cooper J."/>
            <person name="Damon W."/>
            <person name="Desjardin D."/>
            <person name="Finy P."/>
            <person name="Geml J."/>
            <person name="Haridas S."/>
            <person name="Hughes K."/>
            <person name="Justo A."/>
            <person name="Karasinski D."/>
            <person name="Kautmanova I."/>
            <person name="Kiss B."/>
            <person name="Kocsube S."/>
            <person name="Kotiranta H."/>
            <person name="LaButti K.M."/>
            <person name="Lechner B.E."/>
            <person name="Liimatainen K."/>
            <person name="Lipzen A."/>
            <person name="Lukacs Z."/>
            <person name="Mihaltcheva S."/>
            <person name="Morgado L.N."/>
            <person name="Niskanen T."/>
            <person name="Noordeloos M.E."/>
            <person name="Ohm R.A."/>
            <person name="Ortiz-Santana B."/>
            <person name="Ovrebo C."/>
            <person name="Racz N."/>
            <person name="Riley R."/>
            <person name="Savchenko A."/>
            <person name="Shiryaev A."/>
            <person name="Soop K."/>
            <person name="Spirin V."/>
            <person name="Szebenyi C."/>
            <person name="Tomsovsky M."/>
            <person name="Tulloss R.E."/>
            <person name="Uehling J."/>
            <person name="Grigoriev I.V."/>
            <person name="Vagvolgyi C."/>
            <person name="Papp T."/>
            <person name="Martin F.M."/>
            <person name="Miettinen O."/>
            <person name="Hibbett D.S."/>
            <person name="Nagy L.G."/>
        </authorList>
    </citation>
    <scope>NUCLEOTIDE SEQUENCE [LARGE SCALE GENOMIC DNA]</scope>
    <source>
        <strain evidence="2 3">CBS 309.79</strain>
    </source>
</reference>
<dbReference type="Gene3D" id="1.25.40.90">
    <property type="match status" value="1"/>
</dbReference>
<dbReference type="GO" id="GO:0030276">
    <property type="term" value="F:clathrin binding"/>
    <property type="evidence" value="ECO:0007669"/>
    <property type="project" value="TreeGrafter"/>
</dbReference>
<evidence type="ECO:0000313" key="2">
    <source>
        <dbReference type="EMBL" id="TFL05220.1"/>
    </source>
</evidence>
<protein>
    <recommendedName>
        <fullName evidence="1">ENTH domain-containing protein</fullName>
    </recommendedName>
</protein>
<keyword evidence="3" id="KW-1185">Reference proteome</keyword>
<feature type="domain" description="ENTH" evidence="1">
    <location>
        <begin position="13"/>
        <end position="146"/>
    </location>
</feature>
<dbReference type="Pfam" id="PF01417">
    <property type="entry name" value="ENTH"/>
    <property type="match status" value="1"/>
</dbReference>
<dbReference type="GO" id="GO:0006897">
    <property type="term" value="P:endocytosis"/>
    <property type="evidence" value="ECO:0007669"/>
    <property type="project" value="TreeGrafter"/>
</dbReference>
<dbReference type="PANTHER" id="PTHR12276:SF110">
    <property type="entry name" value="EPSIN-1-RELATED"/>
    <property type="match status" value="1"/>
</dbReference>
<organism evidence="2 3">
    <name type="scientific">Pterulicium gracile</name>
    <dbReference type="NCBI Taxonomy" id="1884261"/>
    <lineage>
        <taxon>Eukaryota</taxon>
        <taxon>Fungi</taxon>
        <taxon>Dikarya</taxon>
        <taxon>Basidiomycota</taxon>
        <taxon>Agaricomycotina</taxon>
        <taxon>Agaricomycetes</taxon>
        <taxon>Agaricomycetidae</taxon>
        <taxon>Agaricales</taxon>
        <taxon>Pleurotineae</taxon>
        <taxon>Pterulaceae</taxon>
        <taxon>Pterulicium</taxon>
    </lineage>
</organism>
<dbReference type="OrthoDB" id="4033880at2759"/>
<dbReference type="SUPFAM" id="SSF48464">
    <property type="entry name" value="ENTH/VHS domain"/>
    <property type="match status" value="1"/>
</dbReference>
<dbReference type="InterPro" id="IPR008942">
    <property type="entry name" value="ENTH_VHS"/>
</dbReference>
<accession>A0A5C3QWQ7</accession>
<dbReference type="EMBL" id="ML178817">
    <property type="protein sequence ID" value="TFL05220.1"/>
    <property type="molecule type" value="Genomic_DNA"/>
</dbReference>
<dbReference type="GO" id="GO:0005543">
    <property type="term" value="F:phospholipid binding"/>
    <property type="evidence" value="ECO:0007669"/>
    <property type="project" value="TreeGrafter"/>
</dbReference>
<dbReference type="PROSITE" id="PS50942">
    <property type="entry name" value="ENTH"/>
    <property type="match status" value="1"/>
</dbReference>
<name>A0A5C3QWQ7_9AGAR</name>
<dbReference type="InterPro" id="IPR013809">
    <property type="entry name" value="ENTH"/>
</dbReference>
<dbReference type="GO" id="GO:0030125">
    <property type="term" value="C:clathrin vesicle coat"/>
    <property type="evidence" value="ECO:0007669"/>
    <property type="project" value="TreeGrafter"/>
</dbReference>
<gene>
    <name evidence="2" type="ORF">BDV98DRAFT_495729</name>
</gene>
<proteinExistence type="predicted"/>
<dbReference type="Proteomes" id="UP000305067">
    <property type="component" value="Unassembled WGS sequence"/>
</dbReference>
<dbReference type="SMART" id="SM00273">
    <property type="entry name" value="ENTH"/>
    <property type="match status" value="1"/>
</dbReference>
<dbReference type="GO" id="GO:0005886">
    <property type="term" value="C:plasma membrane"/>
    <property type="evidence" value="ECO:0007669"/>
    <property type="project" value="TreeGrafter"/>
</dbReference>
<dbReference type="GO" id="GO:0007015">
    <property type="term" value="P:actin filament organization"/>
    <property type="evidence" value="ECO:0007669"/>
    <property type="project" value="TreeGrafter"/>
</dbReference>
<dbReference type="STRING" id="1884261.A0A5C3QWQ7"/>
<dbReference type="FunFam" id="1.25.40.90:FF:000006">
    <property type="entry name" value="Clathrin interactor 1"/>
    <property type="match status" value="1"/>
</dbReference>
<evidence type="ECO:0000259" key="1">
    <source>
        <dbReference type="PROSITE" id="PS50942"/>
    </source>
</evidence>
<evidence type="ECO:0000313" key="3">
    <source>
        <dbReference type="Proteomes" id="UP000305067"/>
    </source>
</evidence>
<dbReference type="PANTHER" id="PTHR12276">
    <property type="entry name" value="EPSIN/ENT-RELATED"/>
    <property type="match status" value="1"/>
</dbReference>
<dbReference type="AlphaFoldDB" id="A0A5C3QWQ7"/>
<sequence>GSLAMSFIRAAKYYTKGYSEIQTKVRDATSNADQPPTGRMLNEISQMSFDPECLKAILEILDKRLNDKGKNWRHVYKSLLVLDYLLHSGSEAVVMYFQTNAYLIKTLTDFQHVDEESNKDHGASVRSRAKDIANLLSDETRLRQTRRNRAEMRDRMMGKK</sequence>
<feature type="non-terminal residue" evidence="2">
    <location>
        <position position="1"/>
    </location>
</feature>
<dbReference type="GO" id="GO:0005768">
    <property type="term" value="C:endosome"/>
    <property type="evidence" value="ECO:0007669"/>
    <property type="project" value="TreeGrafter"/>
</dbReference>